<reference evidence="1 2" key="1">
    <citation type="submission" date="2015-01" db="EMBL/GenBank/DDBJ databases">
        <title>Paenibacillus swuensis/DY6/whole genome sequencing.</title>
        <authorList>
            <person name="Kim M.K."/>
            <person name="Srinivasan S."/>
            <person name="Lee J.-J."/>
        </authorList>
    </citation>
    <scope>NUCLEOTIDE SEQUENCE [LARGE SCALE GENOMIC DNA]</scope>
    <source>
        <strain evidence="1 2">DY6</strain>
    </source>
</reference>
<dbReference type="KEGG" id="pswu:SY83_17055"/>
<proteinExistence type="predicted"/>
<evidence type="ECO:0000313" key="1">
    <source>
        <dbReference type="EMBL" id="ANE47707.1"/>
    </source>
</evidence>
<dbReference type="RefSeq" id="WP_068608673.1">
    <property type="nucleotide sequence ID" value="NZ_CP011388.1"/>
</dbReference>
<protein>
    <submittedName>
        <fullName evidence="1">Uncharacterized protein</fullName>
    </submittedName>
</protein>
<dbReference type="Proteomes" id="UP000076927">
    <property type="component" value="Chromosome"/>
</dbReference>
<dbReference type="AlphaFoldDB" id="A0A172TLL2"/>
<name>A0A172TLL2_9BACL</name>
<dbReference type="PATRIC" id="fig|1178515.4.peg.3431"/>
<sequence>MAKAPTFIQMNTVAKYNRHDAIDDAKQIIQQSGGWVNDYKMFSNRSICLQFEIAMADALQLYPNLKQTRLIILDETRTALEQLELWLNNEMIHAERDLMGTFQITLIHDEPDLIIEVPPLEL</sequence>
<keyword evidence="2" id="KW-1185">Reference proteome</keyword>
<organism evidence="1 2">
    <name type="scientific">Paenibacillus swuensis</name>
    <dbReference type="NCBI Taxonomy" id="1178515"/>
    <lineage>
        <taxon>Bacteria</taxon>
        <taxon>Bacillati</taxon>
        <taxon>Bacillota</taxon>
        <taxon>Bacilli</taxon>
        <taxon>Bacillales</taxon>
        <taxon>Paenibacillaceae</taxon>
        <taxon>Paenibacillus</taxon>
    </lineage>
</organism>
<gene>
    <name evidence="1" type="ORF">SY83_17055</name>
</gene>
<dbReference type="EMBL" id="CP011388">
    <property type="protein sequence ID" value="ANE47707.1"/>
    <property type="molecule type" value="Genomic_DNA"/>
</dbReference>
<evidence type="ECO:0000313" key="2">
    <source>
        <dbReference type="Proteomes" id="UP000076927"/>
    </source>
</evidence>
<dbReference type="OrthoDB" id="513580at2"/>
<accession>A0A172TLL2</accession>